<sequence length="459" mass="48532">MPTMTDSPAQNAPSRTAVGRRRAPRTTLFTALAVGVALVIAGCSTTSEQTTSQTSHGAQPAATTATGTAPAGAALKPIDPVSFQAAVDAAAEELLVPGAVVQLRAPQGNFDAVVGTTELGAQTPPDGHTHFRIASNTKTMTAALIVLLAQDGKLEFGDPVSAYVSDVPNGENITVAELLTMRSGLYNYTNSPEFAATLDADPAKAWTPREVLDIAFRQPPEFPPGTSYEYSNTNYAVLGLIAEKVGGRPLAEQFRDRLFGPLGLQQTSLPAADDAATIPDRYSHGYMYGGSSYAMVDEEYPADMQAAARAGTLQPLDYTHQNSSYATAAGGAISTADDLTTWIRALVSGDVLNAEYQQQWLHSLQPEDPSAPDGQQYGYGISYQRFGPNASMYYHGGELPGFNSFIGYDPDNDVTLVIWTNLTLSPEGKTTANALLPTVLDEIYAGLSLAPTPAPTTTR</sequence>
<dbReference type="InterPro" id="IPR050491">
    <property type="entry name" value="AmpC-like"/>
</dbReference>
<evidence type="ECO:0000313" key="3">
    <source>
        <dbReference type="EMBL" id="SPZ34420.1"/>
    </source>
</evidence>
<keyword evidence="3" id="KW-0378">Hydrolase</keyword>
<gene>
    <name evidence="3" type="ORF">NCTC13229_00204</name>
</gene>
<feature type="region of interest" description="Disordered" evidence="1">
    <location>
        <begin position="1"/>
        <end position="22"/>
    </location>
</feature>
<dbReference type="GO" id="GO:0009002">
    <property type="term" value="F:serine-type D-Ala-D-Ala carboxypeptidase activity"/>
    <property type="evidence" value="ECO:0007669"/>
    <property type="project" value="UniProtKB-EC"/>
</dbReference>
<dbReference type="EMBL" id="UAUI01000001">
    <property type="protein sequence ID" value="SPZ34420.1"/>
    <property type="molecule type" value="Genomic_DNA"/>
</dbReference>
<reference evidence="3 4" key="1">
    <citation type="submission" date="2018-06" db="EMBL/GenBank/DDBJ databases">
        <authorList>
            <consortium name="Pathogen Informatics"/>
            <person name="Doyle S."/>
        </authorList>
    </citation>
    <scope>NUCLEOTIDE SEQUENCE [LARGE SCALE GENOMIC DNA]</scope>
    <source>
        <strain evidence="3 4">NCTC13229</strain>
    </source>
</reference>
<dbReference type="AlphaFoldDB" id="A0AB38F5Z7"/>
<evidence type="ECO:0000259" key="2">
    <source>
        <dbReference type="Pfam" id="PF00144"/>
    </source>
</evidence>
<proteinExistence type="predicted"/>
<keyword evidence="3" id="KW-0645">Protease</keyword>
<feature type="domain" description="Beta-lactamase-related" evidence="2">
    <location>
        <begin position="87"/>
        <end position="431"/>
    </location>
</feature>
<evidence type="ECO:0000313" key="4">
    <source>
        <dbReference type="Proteomes" id="UP000251211"/>
    </source>
</evidence>
<comment type="caution">
    <text evidence="3">The sequence shown here is derived from an EMBL/GenBank/DDBJ whole genome shotgun (WGS) entry which is preliminary data.</text>
</comment>
<dbReference type="PANTHER" id="PTHR46825:SF7">
    <property type="entry name" value="D-ALANYL-D-ALANINE CARBOXYPEPTIDASE"/>
    <property type="match status" value="1"/>
</dbReference>
<feature type="compositionally biased region" description="Polar residues" evidence="1">
    <location>
        <begin position="1"/>
        <end position="14"/>
    </location>
</feature>
<dbReference type="EC" id="3.4.16.4" evidence="3"/>
<dbReference type="Pfam" id="PF00144">
    <property type="entry name" value="Beta-lactamase"/>
    <property type="match status" value="1"/>
</dbReference>
<protein>
    <submittedName>
        <fullName evidence="3">Serine-type D-Ala-D-Ala carboxypeptidase</fullName>
        <ecNumber evidence="3">3.4.16.4</ecNumber>
    </submittedName>
</protein>
<dbReference type="Proteomes" id="UP000251211">
    <property type="component" value="Unassembled WGS sequence"/>
</dbReference>
<dbReference type="InterPro" id="IPR012338">
    <property type="entry name" value="Beta-lactam/transpept-like"/>
</dbReference>
<dbReference type="InterPro" id="IPR001466">
    <property type="entry name" value="Beta-lactam-related"/>
</dbReference>
<dbReference type="PANTHER" id="PTHR46825">
    <property type="entry name" value="D-ALANYL-D-ALANINE-CARBOXYPEPTIDASE/ENDOPEPTIDASE AMPH"/>
    <property type="match status" value="1"/>
</dbReference>
<keyword evidence="3" id="KW-0121">Carboxypeptidase</keyword>
<name>A0AB38F5Z7_RHOWR</name>
<dbReference type="SUPFAM" id="SSF56601">
    <property type="entry name" value="beta-lactamase/transpeptidase-like"/>
    <property type="match status" value="1"/>
</dbReference>
<dbReference type="Gene3D" id="3.40.710.10">
    <property type="entry name" value="DD-peptidase/beta-lactamase superfamily"/>
    <property type="match status" value="1"/>
</dbReference>
<accession>A0AB38F5Z7</accession>
<evidence type="ECO:0000256" key="1">
    <source>
        <dbReference type="SAM" id="MobiDB-lite"/>
    </source>
</evidence>
<organism evidence="3 4">
    <name type="scientific">Rhodococcus wratislaviensis</name>
    <name type="common">Tsukamurella wratislaviensis</name>
    <dbReference type="NCBI Taxonomy" id="44752"/>
    <lineage>
        <taxon>Bacteria</taxon>
        <taxon>Bacillati</taxon>
        <taxon>Actinomycetota</taxon>
        <taxon>Actinomycetes</taxon>
        <taxon>Mycobacteriales</taxon>
        <taxon>Nocardiaceae</taxon>
        <taxon>Rhodococcus</taxon>
    </lineage>
</organism>